<feature type="transmembrane region" description="Helical" evidence="7">
    <location>
        <begin position="220"/>
        <end position="238"/>
    </location>
</feature>
<feature type="transmembrane region" description="Helical" evidence="7">
    <location>
        <begin position="245"/>
        <end position="265"/>
    </location>
</feature>
<organism evidence="9">
    <name type="scientific">Streptomyces sp. WT6</name>
    <dbReference type="NCBI Taxonomy" id="1486372"/>
    <lineage>
        <taxon>Bacteria</taxon>
        <taxon>Bacillati</taxon>
        <taxon>Actinomycetota</taxon>
        <taxon>Actinomycetes</taxon>
        <taxon>Kitasatosporales</taxon>
        <taxon>Streptomycetaceae</taxon>
        <taxon>Streptomyces</taxon>
    </lineage>
</organism>
<feature type="transmembrane region" description="Helical" evidence="7">
    <location>
        <begin position="57"/>
        <end position="76"/>
    </location>
</feature>
<keyword evidence="3" id="KW-1003">Cell membrane</keyword>
<gene>
    <name evidence="9" type="ORF">wt6.31c</name>
</gene>
<dbReference type="AlphaFoldDB" id="A0A023PYS1"/>
<comment type="similarity">
    <text evidence="2">Belongs to the resistance-nodulation-cell division (RND) (TC 2.A.6) family. MmpL subfamily.</text>
</comment>
<dbReference type="InterPro" id="IPR004869">
    <property type="entry name" value="MMPL_dom"/>
</dbReference>
<dbReference type="InterPro" id="IPR050545">
    <property type="entry name" value="Mycobact_MmpL"/>
</dbReference>
<name>A0A023PYS1_9ACTN</name>
<feature type="domain" description="SSD" evidence="8">
    <location>
        <begin position="561"/>
        <end position="726"/>
    </location>
</feature>
<comment type="subcellular location">
    <subcellularLocation>
        <location evidence="1">Cell membrane</location>
        <topology evidence="1">Multi-pass membrane protein</topology>
    </subcellularLocation>
</comment>
<dbReference type="InterPro" id="IPR000731">
    <property type="entry name" value="SSD"/>
</dbReference>
<accession>A0A023PYS1</accession>
<feature type="transmembrane region" description="Helical" evidence="7">
    <location>
        <begin position="704"/>
        <end position="727"/>
    </location>
</feature>
<sequence>MRSTRGVLPVAHGRLCAHAGCIGTLPLPCPIHLVTEAISPMATFLYRVGRGAFHRRWLALLLWAIVLGVVGIAAAGSNGSANSGITLPGIEAQKAYDVLGDKFPAANADGASARVVVRAPEGHVLNEPGPRSDVTGLLEEVKESSSRIASVTDPFQGKTISADGTTGYAQVTYRAKPADLTDADHRNFEKALDGAGKRDLVVEASGTALAPAEAAVSSEAIGFLLAALILVATFGSLVAAGMPLVIALVGVGVTSSAITALSTAFDLNSSTPALATMLGIAVGIDYALFIVSRYRSERLAGHDAREAAGRANGTAGSAVVFAGLTVVIALVGLGVVDLPILTAMGMAAAGAVVVAVLVATTLVPALLAFAPDRVLGRAARKRTAGGKAPLAERWAQFVLRRPWKVLLVAVAGLVLIALPAVKLQLGLPDDSAKPTSATERRAYDMLAESFGPGFNGPLTLVVTDSEPLATRTATAQLSREVQSLPDVAVVTPATLNPASDTAMVTVVPKSAPASETTKNLVHDIRGMAKVVSAETGTEALVSGTTALNIDVAAKFTSAIVPYLAIVVGLAFLVLILVFRSILVPLKAALGFLLSILASFGAVVAVFQWGWFKGLLGLETTGPIMSLMPILLVGIVFGLAMDYQVFLVTRIREAYVHGADPRQAIIEGFRHSGQVVVAAALIMTGVFGGFIGGDDPMIKALGFGLAAAVLFDALVVRMTIVPAVLALLDHRAWSLPHWLDRRLPHVDIEGAKLADAPLGDSNAPADLSGIR</sequence>
<keyword evidence="4 7" id="KW-0812">Transmembrane</keyword>
<evidence type="ECO:0000256" key="5">
    <source>
        <dbReference type="ARBA" id="ARBA00022989"/>
    </source>
</evidence>
<dbReference type="PROSITE" id="PS50156">
    <property type="entry name" value="SSD"/>
    <property type="match status" value="2"/>
</dbReference>
<keyword evidence="5 7" id="KW-1133">Transmembrane helix</keyword>
<feature type="transmembrane region" description="Helical" evidence="7">
    <location>
        <begin position="559"/>
        <end position="578"/>
    </location>
</feature>
<reference evidence="9" key="1">
    <citation type="submission" date="2014-02" db="EMBL/GenBank/DDBJ databases">
        <title>Streptomyces sp. WT6 mevalonate pathway gene cluster, complete sequence.</title>
        <authorList>
            <person name="Wang T."/>
            <person name="Qin Z."/>
        </authorList>
    </citation>
    <scope>NUCLEOTIDE SEQUENCE</scope>
    <source>
        <strain evidence="9">WT6</strain>
    </source>
</reference>
<evidence type="ECO:0000256" key="2">
    <source>
        <dbReference type="ARBA" id="ARBA00010157"/>
    </source>
</evidence>
<dbReference type="PANTHER" id="PTHR33406">
    <property type="entry name" value="MEMBRANE PROTEIN MJ1562-RELATED"/>
    <property type="match status" value="1"/>
</dbReference>
<dbReference type="GO" id="GO:0005886">
    <property type="term" value="C:plasma membrane"/>
    <property type="evidence" value="ECO:0007669"/>
    <property type="project" value="UniProtKB-SubCell"/>
</dbReference>
<evidence type="ECO:0000256" key="4">
    <source>
        <dbReference type="ARBA" id="ARBA00022692"/>
    </source>
</evidence>
<evidence type="ECO:0000256" key="6">
    <source>
        <dbReference type="ARBA" id="ARBA00023136"/>
    </source>
</evidence>
<feature type="transmembrane region" description="Helical" evidence="7">
    <location>
        <begin position="623"/>
        <end position="642"/>
    </location>
</feature>
<feature type="transmembrane region" description="Helical" evidence="7">
    <location>
        <begin position="313"/>
        <end position="336"/>
    </location>
</feature>
<evidence type="ECO:0000256" key="1">
    <source>
        <dbReference type="ARBA" id="ARBA00004651"/>
    </source>
</evidence>
<feature type="transmembrane region" description="Helical" evidence="7">
    <location>
        <begin position="271"/>
        <end position="292"/>
    </location>
</feature>
<keyword evidence="6 7" id="KW-0472">Membrane</keyword>
<evidence type="ECO:0000259" key="8">
    <source>
        <dbReference type="PROSITE" id="PS50156"/>
    </source>
</evidence>
<feature type="transmembrane region" description="Helical" evidence="7">
    <location>
        <begin position="403"/>
        <end position="421"/>
    </location>
</feature>
<feature type="domain" description="SSD" evidence="8">
    <location>
        <begin position="245"/>
        <end position="369"/>
    </location>
</feature>
<dbReference type="Pfam" id="PF03176">
    <property type="entry name" value="MMPL"/>
    <property type="match status" value="2"/>
</dbReference>
<evidence type="ECO:0000313" key="9">
    <source>
        <dbReference type="EMBL" id="AHX39408.1"/>
    </source>
</evidence>
<dbReference type="PANTHER" id="PTHR33406:SF11">
    <property type="entry name" value="MEMBRANE PROTEIN SCO6666-RELATED"/>
    <property type="match status" value="1"/>
</dbReference>
<feature type="transmembrane region" description="Helical" evidence="7">
    <location>
        <begin position="674"/>
        <end position="692"/>
    </location>
</feature>
<evidence type="ECO:0000256" key="3">
    <source>
        <dbReference type="ARBA" id="ARBA00022475"/>
    </source>
</evidence>
<dbReference type="EMBL" id="KJ411867">
    <property type="protein sequence ID" value="AHX39408.1"/>
    <property type="molecule type" value="Genomic_DNA"/>
</dbReference>
<evidence type="ECO:0000256" key="7">
    <source>
        <dbReference type="SAM" id="Phobius"/>
    </source>
</evidence>
<feature type="transmembrane region" description="Helical" evidence="7">
    <location>
        <begin position="590"/>
        <end position="611"/>
    </location>
</feature>
<dbReference type="SUPFAM" id="SSF82866">
    <property type="entry name" value="Multidrug efflux transporter AcrB transmembrane domain"/>
    <property type="match status" value="2"/>
</dbReference>
<protein>
    <recommendedName>
        <fullName evidence="8">SSD domain-containing protein</fullName>
    </recommendedName>
</protein>
<dbReference type="Gene3D" id="1.20.1640.10">
    <property type="entry name" value="Multidrug efflux transporter AcrB transmembrane domain"/>
    <property type="match status" value="2"/>
</dbReference>
<proteinExistence type="inferred from homology"/>
<feature type="transmembrane region" description="Helical" evidence="7">
    <location>
        <begin position="348"/>
        <end position="370"/>
    </location>
</feature>